<dbReference type="InterPro" id="IPR015422">
    <property type="entry name" value="PyrdxlP-dep_Trfase_small"/>
</dbReference>
<dbReference type="InterPro" id="IPR050881">
    <property type="entry name" value="LL-DAP_aminotransferase"/>
</dbReference>
<protein>
    <recommendedName>
        <fullName evidence="4">Aminotransferase</fullName>
        <ecNumber evidence="4">2.6.1.-</ecNumber>
    </recommendedName>
</protein>
<dbReference type="EC" id="2.6.1.-" evidence="4"/>
<dbReference type="OrthoDB" id="9804407at2"/>
<comment type="similarity">
    <text evidence="4">Belongs to the class-I pyridoxal-phosphate-dependent aminotransferase family.</text>
</comment>
<dbReference type="Gene3D" id="3.40.640.10">
    <property type="entry name" value="Type I PLP-dependent aspartate aminotransferase-like (Major domain)"/>
    <property type="match status" value="1"/>
</dbReference>
<dbReference type="GO" id="GO:0030170">
    <property type="term" value="F:pyridoxal phosphate binding"/>
    <property type="evidence" value="ECO:0007669"/>
    <property type="project" value="InterPro"/>
</dbReference>
<dbReference type="InterPro" id="IPR015421">
    <property type="entry name" value="PyrdxlP-dep_Trfase_major"/>
</dbReference>
<evidence type="ECO:0000256" key="2">
    <source>
        <dbReference type="ARBA" id="ARBA00022576"/>
    </source>
</evidence>
<organism evidence="6 7">
    <name type="scientific">Georhizobium profundi</name>
    <dbReference type="NCBI Taxonomy" id="2341112"/>
    <lineage>
        <taxon>Bacteria</taxon>
        <taxon>Pseudomonadati</taxon>
        <taxon>Pseudomonadota</taxon>
        <taxon>Alphaproteobacteria</taxon>
        <taxon>Hyphomicrobiales</taxon>
        <taxon>Rhizobiaceae</taxon>
        <taxon>Georhizobium</taxon>
    </lineage>
</organism>
<dbReference type="CDD" id="cd00609">
    <property type="entry name" value="AAT_like"/>
    <property type="match status" value="1"/>
</dbReference>
<accession>A0A3Q8XPL4</accession>
<reference evidence="6 7" key="1">
    <citation type="submission" date="2018-09" db="EMBL/GenBank/DDBJ databases">
        <title>Marinorhizobium profundi gen. nov., sp. nov., isolated from a deep-sea sediment sample from the New Britain Trench and proposal of Marinorhizobiaceae fam. nov. in the order Rhizobiales of the class Alphaproteobacteria.</title>
        <authorList>
            <person name="Cao J."/>
        </authorList>
    </citation>
    <scope>NUCLEOTIDE SEQUENCE [LARGE SCALE GENOMIC DNA]</scope>
    <source>
        <strain evidence="6 7">WS11</strain>
    </source>
</reference>
<gene>
    <name evidence="6" type="ORF">D5400_14340</name>
</gene>
<comment type="cofactor">
    <cofactor evidence="1 4">
        <name>pyridoxal 5'-phosphate</name>
        <dbReference type="ChEBI" id="CHEBI:597326"/>
    </cofactor>
</comment>
<dbReference type="InterPro" id="IPR015424">
    <property type="entry name" value="PyrdxlP-dep_Trfase"/>
</dbReference>
<dbReference type="Pfam" id="PF00155">
    <property type="entry name" value="Aminotran_1_2"/>
    <property type="match status" value="1"/>
</dbReference>
<evidence type="ECO:0000313" key="6">
    <source>
        <dbReference type="EMBL" id="AZN72299.1"/>
    </source>
</evidence>
<proteinExistence type="inferred from homology"/>
<dbReference type="EMBL" id="CP032509">
    <property type="protein sequence ID" value="AZN72299.1"/>
    <property type="molecule type" value="Genomic_DNA"/>
</dbReference>
<name>A0A3Q8XPL4_9HYPH</name>
<dbReference type="KEGG" id="abaw:D5400_14340"/>
<dbReference type="AlphaFoldDB" id="A0A3Q8XPL4"/>
<dbReference type="Gene3D" id="3.90.1150.10">
    <property type="entry name" value="Aspartate Aminotransferase, domain 1"/>
    <property type="match status" value="1"/>
</dbReference>
<dbReference type="PROSITE" id="PS00105">
    <property type="entry name" value="AA_TRANSFER_CLASS_1"/>
    <property type="match status" value="1"/>
</dbReference>
<evidence type="ECO:0000313" key="7">
    <source>
        <dbReference type="Proteomes" id="UP000268192"/>
    </source>
</evidence>
<evidence type="ECO:0000256" key="3">
    <source>
        <dbReference type="ARBA" id="ARBA00022679"/>
    </source>
</evidence>
<feature type="domain" description="Aminotransferase class I/classII large" evidence="5">
    <location>
        <begin position="31"/>
        <end position="383"/>
    </location>
</feature>
<keyword evidence="2 4" id="KW-0032">Aminotransferase</keyword>
<dbReference type="GO" id="GO:0008483">
    <property type="term" value="F:transaminase activity"/>
    <property type="evidence" value="ECO:0007669"/>
    <property type="project" value="UniProtKB-KW"/>
</dbReference>
<evidence type="ECO:0000256" key="4">
    <source>
        <dbReference type="RuleBase" id="RU000481"/>
    </source>
</evidence>
<dbReference type="InterPro" id="IPR004838">
    <property type="entry name" value="NHTrfase_class1_PyrdxlP-BS"/>
</dbReference>
<dbReference type="PANTHER" id="PTHR42832">
    <property type="entry name" value="AMINO ACID AMINOTRANSFERASE"/>
    <property type="match status" value="1"/>
</dbReference>
<keyword evidence="7" id="KW-1185">Reference proteome</keyword>
<evidence type="ECO:0000256" key="1">
    <source>
        <dbReference type="ARBA" id="ARBA00001933"/>
    </source>
</evidence>
<sequence>MEEFHKVRRLPPYVFEQVNRLKASARAAGADIIDLGMGNPDLPTPKAVVDKLCDVVRDPRTHRYSSSRGIPGLRKAQAAYYARRFGVKLNPDTQVIATLGSKEGFANMAQAITAPGDVILCPDPTYPIHAFGFLMAGGVIRSMSVKPDDQFFVAIERAVRHSIPKPLALILNYPSNPTAYTADLDFYKEAVAQAKKHDIIILSDLAYSEIYFDDNAPPPSVLQVPGAMDVAVEFTSMSKTFSMPGWRMGFAVGNERLIAALSRVKSYLDYGAFTPIQVAASAALNGDGSDIEEVRSIYKRRRDVLVDSFGKAGFDVPPPAATMFAWAPIPEKFKPLGSLEFSKLLVEKADVAVAPGVGFGEQGDDYVRIALVENEHRIRQAARNIKRFLATADETMHNVIALNARR</sequence>
<dbReference type="RefSeq" id="WP_126010616.1">
    <property type="nucleotide sequence ID" value="NZ_CP032509.1"/>
</dbReference>
<keyword evidence="3 4" id="KW-0808">Transferase</keyword>
<evidence type="ECO:0000259" key="5">
    <source>
        <dbReference type="Pfam" id="PF00155"/>
    </source>
</evidence>
<dbReference type="NCBIfam" id="NF006604">
    <property type="entry name" value="PRK09148.1"/>
    <property type="match status" value="1"/>
</dbReference>
<dbReference type="Proteomes" id="UP000268192">
    <property type="component" value="Chromosome"/>
</dbReference>
<dbReference type="InterPro" id="IPR004839">
    <property type="entry name" value="Aminotransferase_I/II_large"/>
</dbReference>
<dbReference type="PANTHER" id="PTHR42832:SF1">
    <property type="entry name" value="GLUTAMATE-PYRUVATE AMINOTRANSFERASE ALAC"/>
    <property type="match status" value="1"/>
</dbReference>
<dbReference type="SUPFAM" id="SSF53383">
    <property type="entry name" value="PLP-dependent transferases"/>
    <property type="match status" value="1"/>
</dbReference>